<dbReference type="Pfam" id="PF19450">
    <property type="entry name" value="DUF5988"/>
    <property type="match status" value="1"/>
</dbReference>
<proteinExistence type="predicted"/>
<reference evidence="2 3" key="1">
    <citation type="submission" date="2019-03" db="EMBL/GenBank/DDBJ databases">
        <title>Draft genome sequences of novel Actinobacteria.</title>
        <authorList>
            <person name="Sahin N."/>
            <person name="Ay H."/>
            <person name="Saygin H."/>
        </authorList>
    </citation>
    <scope>NUCLEOTIDE SEQUENCE [LARGE SCALE GENOMIC DNA]</scope>
    <source>
        <strain evidence="2 3">7K502</strain>
    </source>
</reference>
<evidence type="ECO:0000313" key="2">
    <source>
        <dbReference type="EMBL" id="TDD48822.1"/>
    </source>
</evidence>
<evidence type="ECO:0000313" key="3">
    <source>
        <dbReference type="Proteomes" id="UP000294947"/>
    </source>
</evidence>
<keyword evidence="3" id="KW-1185">Reference proteome</keyword>
<comment type="caution">
    <text evidence="2">The sequence shown here is derived from an EMBL/GenBank/DDBJ whole genome shotgun (WGS) entry which is preliminary data.</text>
</comment>
<feature type="compositionally biased region" description="Acidic residues" evidence="1">
    <location>
        <begin position="1"/>
        <end position="10"/>
    </location>
</feature>
<name>A0A4R4YYK8_9PSEU</name>
<organism evidence="2 3">
    <name type="scientific">Saccharopolyspora elongata</name>
    <dbReference type="NCBI Taxonomy" id="2530387"/>
    <lineage>
        <taxon>Bacteria</taxon>
        <taxon>Bacillati</taxon>
        <taxon>Actinomycetota</taxon>
        <taxon>Actinomycetes</taxon>
        <taxon>Pseudonocardiales</taxon>
        <taxon>Pseudonocardiaceae</taxon>
        <taxon>Saccharopolyspora</taxon>
    </lineage>
</organism>
<dbReference type="OrthoDB" id="3402203at2"/>
<accession>A0A4R4YYK8</accession>
<evidence type="ECO:0000256" key="1">
    <source>
        <dbReference type="SAM" id="MobiDB-lite"/>
    </source>
</evidence>
<sequence>MRQEETDVSGDGEVILEGGPVGIPTQVTAAEVDLAERIKIRRLNGYDHFERTEDYREVGDSNLPVFRWAYRTQVAE</sequence>
<dbReference type="Proteomes" id="UP000294947">
    <property type="component" value="Unassembled WGS sequence"/>
</dbReference>
<protein>
    <submittedName>
        <fullName evidence="2">Uncharacterized protein</fullName>
    </submittedName>
</protein>
<dbReference type="AlphaFoldDB" id="A0A4R4YYK8"/>
<dbReference type="EMBL" id="SMKW01000028">
    <property type="protein sequence ID" value="TDD48822.1"/>
    <property type="molecule type" value="Genomic_DNA"/>
</dbReference>
<feature type="region of interest" description="Disordered" evidence="1">
    <location>
        <begin position="1"/>
        <end position="20"/>
    </location>
</feature>
<dbReference type="InterPro" id="IPR046030">
    <property type="entry name" value="DUF5988"/>
</dbReference>
<gene>
    <name evidence="2" type="ORF">E1288_21345</name>
</gene>